<dbReference type="OMA" id="SHQPYLK"/>
<sequence length="537" mass="60459">MAMGREQLYDGHINMYPHTEQQSKRKSVVFNGKGEVVNDGGYAPYPVEEMPVRMGTGFLPPQRPALESRTGSMDSGVLKPSIYLQPGQHKSSPGLPTENRPTTWYASPTKSSLDGGSPSSTASRERAHKARNRPLPEFSKDALYFYKIFEKTISDSGTFTPSVQMKWCETLLEYAFKPDFIAHYSINAEKLKRELTPEEQQKNKTTLLEHALKVLSKLMRMKYAPALYLMGTLYSQQPYLRVDHDGIVSKNDQKALEYYKSAAKLKNADGCYRAGVSYEYNRGMPANISRRDRLLTAVSFYEKGAACADASSGQSSSMYKLGMFQLNGLVDDDTGEIIVEQDVISAIRWFERAAAHDKTVSPQALYELAKIYEFDCLHPQLQQAVKLQHVPQDTLKALDLYIRCAIKFNYPLAQWKLGHCYEYAELHLPYSPEKSIVWYLKAANAAPKGNAMAMLALSGWYLTGVKGVLEPNASESYKWAYKASIASEGRLPKAEYALGFYTEHAVGCHPDMHRAMDHYRRAAELGHQKAVERLSNI</sequence>
<reference evidence="4" key="2">
    <citation type="journal article" date="2013" name="G3 (Bethesda)">
        <title>Genomes of Ashbya fungi isolated from insects reveal four mating-type loci, numerous translocations, lack of transposons, and distinct gene duplications.</title>
        <authorList>
            <person name="Dietrich F.S."/>
            <person name="Voegeli S."/>
            <person name="Kuo S."/>
            <person name="Philippsen P."/>
        </authorList>
    </citation>
    <scope>GENOME REANNOTATION</scope>
    <source>
        <strain evidence="4">ATCC 10895 / CBS 109.51 / FGSC 9923 / NRRL Y-1056</strain>
    </source>
</reference>
<evidence type="ECO:0000313" key="4">
    <source>
        <dbReference type="Proteomes" id="UP000000591"/>
    </source>
</evidence>
<dbReference type="KEGG" id="ago:AGOS_ABR200W"/>
<dbReference type="FunCoup" id="Q75D22">
    <property type="interactions" value="67"/>
</dbReference>
<dbReference type="PANTHER" id="PTHR46430:SF3">
    <property type="entry name" value="ACTIVATOR OF C KINASE PROTEIN 1"/>
    <property type="match status" value="1"/>
</dbReference>
<reference evidence="3 4" key="1">
    <citation type="journal article" date="2004" name="Science">
        <title>The Ashbya gossypii genome as a tool for mapping the ancient Saccharomyces cerevisiae genome.</title>
        <authorList>
            <person name="Dietrich F.S."/>
            <person name="Voegeli S."/>
            <person name="Brachat S."/>
            <person name="Lerch A."/>
            <person name="Gates K."/>
            <person name="Steiner S."/>
            <person name="Mohr C."/>
            <person name="Pohlmann R."/>
            <person name="Luedi P."/>
            <person name="Choi S."/>
            <person name="Wing R.A."/>
            <person name="Flavier A."/>
            <person name="Gaffney T.D."/>
            <person name="Philippsen P."/>
        </authorList>
    </citation>
    <scope>NUCLEOTIDE SEQUENCE [LARGE SCALE GENOMIC DNA]</scope>
    <source>
        <strain evidence="4">ATCC 10895 / CBS 109.51 / FGSC 9923 / NRRL Y-1056</strain>
    </source>
</reference>
<dbReference type="GO" id="GO:0009967">
    <property type="term" value="P:positive regulation of signal transduction"/>
    <property type="evidence" value="ECO:0007669"/>
    <property type="project" value="EnsemblFungi"/>
</dbReference>
<dbReference type="eggNOG" id="KOG1550">
    <property type="taxonomic scope" value="Eukaryota"/>
</dbReference>
<dbReference type="GeneID" id="4619259"/>
<dbReference type="InterPro" id="IPR006597">
    <property type="entry name" value="Sel1-like"/>
</dbReference>
<name>Q75D22_EREGS</name>
<feature type="compositionally biased region" description="Polar residues" evidence="2">
    <location>
        <begin position="99"/>
        <end position="122"/>
    </location>
</feature>
<dbReference type="STRING" id="284811.Q75D22"/>
<dbReference type="SUPFAM" id="SSF81901">
    <property type="entry name" value="HCP-like"/>
    <property type="match status" value="1"/>
</dbReference>
<dbReference type="PANTHER" id="PTHR46430">
    <property type="entry name" value="PROTEIN SKT5-RELATED"/>
    <property type="match status" value="1"/>
</dbReference>
<accession>Q75D22</accession>
<dbReference type="RefSeq" id="NP_983149.1">
    <property type="nucleotide sequence ID" value="NM_208502.2"/>
</dbReference>
<evidence type="ECO:0000313" key="3">
    <source>
        <dbReference type="EMBL" id="AAS50973.1"/>
    </source>
</evidence>
<proteinExistence type="predicted"/>
<dbReference type="Proteomes" id="UP000000591">
    <property type="component" value="Chromosome II"/>
</dbReference>
<dbReference type="InterPro" id="IPR011990">
    <property type="entry name" value="TPR-like_helical_dom_sf"/>
</dbReference>
<dbReference type="AlphaFoldDB" id="Q75D22"/>
<gene>
    <name evidence="3" type="ORF">AGOS_ABR200W</name>
</gene>
<dbReference type="SMART" id="SM00671">
    <property type="entry name" value="SEL1"/>
    <property type="match status" value="6"/>
</dbReference>
<organism evidence="3 4">
    <name type="scientific">Eremothecium gossypii (strain ATCC 10895 / CBS 109.51 / FGSC 9923 / NRRL Y-1056)</name>
    <name type="common">Yeast</name>
    <name type="synonym">Ashbya gossypii</name>
    <dbReference type="NCBI Taxonomy" id="284811"/>
    <lineage>
        <taxon>Eukaryota</taxon>
        <taxon>Fungi</taxon>
        <taxon>Dikarya</taxon>
        <taxon>Ascomycota</taxon>
        <taxon>Saccharomycotina</taxon>
        <taxon>Saccharomycetes</taxon>
        <taxon>Saccharomycetales</taxon>
        <taxon>Saccharomycetaceae</taxon>
        <taxon>Eremothecium</taxon>
    </lineage>
</organism>
<evidence type="ECO:0000256" key="1">
    <source>
        <dbReference type="ARBA" id="ARBA00022737"/>
    </source>
</evidence>
<dbReference type="Pfam" id="PF08238">
    <property type="entry name" value="Sel1"/>
    <property type="match status" value="7"/>
</dbReference>
<dbReference type="HOGENOM" id="CLU_026113_0_0_1"/>
<dbReference type="GO" id="GO:0031505">
    <property type="term" value="P:fungal-type cell wall organization"/>
    <property type="evidence" value="ECO:0000318"/>
    <property type="project" value="GO_Central"/>
</dbReference>
<dbReference type="EMBL" id="AE016815">
    <property type="protein sequence ID" value="AAS50973.1"/>
    <property type="molecule type" value="Genomic_DNA"/>
</dbReference>
<feature type="region of interest" description="Disordered" evidence="2">
    <location>
        <begin position="60"/>
        <end position="133"/>
    </location>
</feature>
<dbReference type="OrthoDB" id="272077at2759"/>
<dbReference type="InterPro" id="IPR051726">
    <property type="entry name" value="Chitin_Synth_Reg"/>
</dbReference>
<keyword evidence="1" id="KW-0677">Repeat</keyword>
<dbReference type="InParanoid" id="Q75D22"/>
<protein>
    <submittedName>
        <fullName evidence="3">ABR200Wp</fullName>
    </submittedName>
</protein>
<evidence type="ECO:0000256" key="2">
    <source>
        <dbReference type="SAM" id="MobiDB-lite"/>
    </source>
</evidence>
<keyword evidence="4" id="KW-1185">Reference proteome</keyword>
<dbReference type="Gene3D" id="1.25.40.10">
    <property type="entry name" value="Tetratricopeptide repeat domain"/>
    <property type="match status" value="2"/>
</dbReference>